<keyword evidence="1" id="KW-0812">Transmembrane</keyword>
<evidence type="ECO:0000313" key="3">
    <source>
        <dbReference type="Proteomes" id="UP000004738"/>
    </source>
</evidence>
<feature type="transmembrane region" description="Helical" evidence="1">
    <location>
        <begin position="24"/>
        <end position="45"/>
    </location>
</feature>
<reference evidence="2 3" key="1">
    <citation type="journal article" date="2012" name="J. Bacteriol.">
        <title>Draft Genome Sequence of Bacillus isronensis Strain B3W22, Isolated from the Upper Atmosphere.</title>
        <authorList>
            <person name="Shivaji S."/>
            <person name="Ara S."/>
            <person name="Singh S.K."/>
            <person name="Bandi S."/>
            <person name="Singh A."/>
            <person name="Pinnaka A.K."/>
        </authorList>
    </citation>
    <scope>NUCLEOTIDE SEQUENCE [LARGE SCALE GENOMIC DNA]</scope>
    <source>
        <strain evidence="2 3">B3W22</strain>
    </source>
</reference>
<organism evidence="2 3">
    <name type="scientific">Solibacillus isronensis B3W22</name>
    <dbReference type="NCBI Taxonomy" id="1224748"/>
    <lineage>
        <taxon>Bacteria</taxon>
        <taxon>Bacillati</taxon>
        <taxon>Bacillota</taxon>
        <taxon>Bacilli</taxon>
        <taxon>Bacillales</taxon>
        <taxon>Caryophanaceae</taxon>
        <taxon>Solibacillus</taxon>
    </lineage>
</organism>
<accession>K1L2S8</accession>
<sequence length="79" mass="9053">MIPFSVGITVIGIILAIISKNINVFWIMLIVAGIALVFDLTQFALRFIDNYWVSQLVIPFILTMVVFFFAKKFINKLEI</sequence>
<proteinExistence type="predicted"/>
<dbReference type="Proteomes" id="UP000004738">
    <property type="component" value="Unassembled WGS sequence"/>
</dbReference>
<protein>
    <submittedName>
        <fullName evidence="2">Uncharacterized protein</fullName>
    </submittedName>
</protein>
<evidence type="ECO:0000313" key="2">
    <source>
        <dbReference type="EMBL" id="EKB46397.1"/>
    </source>
</evidence>
<dbReference type="EMBL" id="AMCK01000002">
    <property type="protein sequence ID" value="EKB46397.1"/>
    <property type="molecule type" value="Genomic_DNA"/>
</dbReference>
<name>K1L2S8_9BACL</name>
<comment type="caution">
    <text evidence="2">The sequence shown here is derived from an EMBL/GenBank/DDBJ whole genome shotgun (WGS) entry which is preliminary data.</text>
</comment>
<keyword evidence="3" id="KW-1185">Reference proteome</keyword>
<dbReference type="AlphaFoldDB" id="K1L2S8"/>
<keyword evidence="1" id="KW-1133">Transmembrane helix</keyword>
<keyword evidence="1" id="KW-0472">Membrane</keyword>
<evidence type="ECO:0000256" key="1">
    <source>
        <dbReference type="SAM" id="Phobius"/>
    </source>
</evidence>
<feature type="transmembrane region" description="Helical" evidence="1">
    <location>
        <begin position="51"/>
        <end position="70"/>
    </location>
</feature>
<gene>
    <name evidence="2" type="ORF">B857_00607</name>
</gene>